<comment type="caution">
    <text evidence="2">The sequence shown here is derived from an EMBL/GenBank/DDBJ whole genome shotgun (WGS) entry which is preliminary data.</text>
</comment>
<dbReference type="Proteomes" id="UP000823388">
    <property type="component" value="Chromosome 2N"/>
</dbReference>
<proteinExistence type="predicted"/>
<keyword evidence="3" id="KW-1185">Reference proteome</keyword>
<protein>
    <submittedName>
        <fullName evidence="2">Uncharacterized protein</fullName>
    </submittedName>
</protein>
<evidence type="ECO:0000313" key="3">
    <source>
        <dbReference type="Proteomes" id="UP000823388"/>
    </source>
</evidence>
<name>A0A8T0V7Y0_PANVG</name>
<reference evidence="2" key="1">
    <citation type="submission" date="2020-05" db="EMBL/GenBank/DDBJ databases">
        <title>WGS assembly of Panicum virgatum.</title>
        <authorList>
            <person name="Lovell J.T."/>
            <person name="Jenkins J."/>
            <person name="Shu S."/>
            <person name="Juenger T.E."/>
            <person name="Schmutz J."/>
        </authorList>
    </citation>
    <scope>NUCLEOTIDE SEQUENCE</scope>
    <source>
        <strain evidence="2">AP13</strain>
    </source>
</reference>
<feature type="compositionally biased region" description="Pro residues" evidence="1">
    <location>
        <begin position="52"/>
        <end position="74"/>
    </location>
</feature>
<dbReference type="AlphaFoldDB" id="A0A8T0V7Y0"/>
<sequence length="122" mass="12880">MRGITAGPCYKPAVMSMYSTNLQPLIPPTTFLLQPDGHLSPPLFPASKLFRPPSPRVPKTGAPPPPSGRRPPFPACTGRRPVQRSRRPRVLAPPSTRGAAAPPSRGAVVPPPRGDPAAVEPS</sequence>
<gene>
    <name evidence="2" type="ORF">PVAP13_2NG112238</name>
</gene>
<evidence type="ECO:0000313" key="2">
    <source>
        <dbReference type="EMBL" id="KAG2632502.1"/>
    </source>
</evidence>
<dbReference type="EMBL" id="CM029040">
    <property type="protein sequence ID" value="KAG2632502.1"/>
    <property type="molecule type" value="Genomic_DNA"/>
</dbReference>
<accession>A0A8T0V7Y0</accession>
<evidence type="ECO:0000256" key="1">
    <source>
        <dbReference type="SAM" id="MobiDB-lite"/>
    </source>
</evidence>
<feature type="region of interest" description="Disordered" evidence="1">
    <location>
        <begin position="33"/>
        <end position="122"/>
    </location>
</feature>
<organism evidence="2 3">
    <name type="scientific">Panicum virgatum</name>
    <name type="common">Blackwell switchgrass</name>
    <dbReference type="NCBI Taxonomy" id="38727"/>
    <lineage>
        <taxon>Eukaryota</taxon>
        <taxon>Viridiplantae</taxon>
        <taxon>Streptophyta</taxon>
        <taxon>Embryophyta</taxon>
        <taxon>Tracheophyta</taxon>
        <taxon>Spermatophyta</taxon>
        <taxon>Magnoliopsida</taxon>
        <taxon>Liliopsida</taxon>
        <taxon>Poales</taxon>
        <taxon>Poaceae</taxon>
        <taxon>PACMAD clade</taxon>
        <taxon>Panicoideae</taxon>
        <taxon>Panicodae</taxon>
        <taxon>Paniceae</taxon>
        <taxon>Panicinae</taxon>
        <taxon>Panicum</taxon>
        <taxon>Panicum sect. Hiantes</taxon>
    </lineage>
</organism>